<dbReference type="InterPro" id="IPR022111">
    <property type="entry name" value="Rhodanese_C"/>
</dbReference>
<proteinExistence type="inferred from homology"/>
<dbReference type="HAMAP" id="MF_00469">
    <property type="entry name" value="TrhO"/>
    <property type="match status" value="1"/>
</dbReference>
<dbReference type="PROSITE" id="PS50206">
    <property type="entry name" value="RHODANESE_3"/>
    <property type="match status" value="1"/>
</dbReference>
<comment type="catalytic activity">
    <reaction evidence="4">
        <text>uridine(34) in tRNA + AH2 + O2 = 5-hydroxyuridine(34) in tRNA + A + H2O</text>
        <dbReference type="Rhea" id="RHEA:64224"/>
        <dbReference type="Rhea" id="RHEA-COMP:11727"/>
        <dbReference type="Rhea" id="RHEA-COMP:13381"/>
        <dbReference type="ChEBI" id="CHEBI:13193"/>
        <dbReference type="ChEBI" id="CHEBI:15377"/>
        <dbReference type="ChEBI" id="CHEBI:15379"/>
        <dbReference type="ChEBI" id="CHEBI:17499"/>
        <dbReference type="ChEBI" id="CHEBI:65315"/>
        <dbReference type="ChEBI" id="CHEBI:136877"/>
    </reaction>
</comment>
<dbReference type="InterPro" id="IPR020936">
    <property type="entry name" value="TrhO"/>
</dbReference>
<comment type="similarity">
    <text evidence="4">Belongs to the TrhO family.</text>
</comment>
<dbReference type="InterPro" id="IPR040503">
    <property type="entry name" value="TRHO_N"/>
</dbReference>
<dbReference type="InterPro" id="IPR036873">
    <property type="entry name" value="Rhodanese-like_dom_sf"/>
</dbReference>
<evidence type="ECO:0000259" key="5">
    <source>
        <dbReference type="PROSITE" id="PS50206"/>
    </source>
</evidence>
<evidence type="ECO:0000256" key="1">
    <source>
        <dbReference type="ARBA" id="ARBA00022694"/>
    </source>
</evidence>
<dbReference type="Gene3D" id="3.30.70.100">
    <property type="match status" value="1"/>
</dbReference>
<reference evidence="7" key="1">
    <citation type="submission" date="2024-03" db="EMBL/GenBank/DDBJ databases">
        <title>Chitinophaga horti sp. nov., isolated from garden soil.</title>
        <authorList>
            <person name="Lee D.S."/>
            <person name="Han D.M."/>
            <person name="Baek J.H."/>
            <person name="Choi D.G."/>
            <person name="Jeon J.H."/>
            <person name="Jeon C.O."/>
        </authorList>
    </citation>
    <scope>NUCLEOTIDE SEQUENCE [LARGE SCALE GENOMIC DNA]</scope>
    <source>
        <strain evidence="7">GPA1</strain>
    </source>
</reference>
<evidence type="ECO:0000256" key="2">
    <source>
        <dbReference type="ARBA" id="ARBA00023002"/>
    </source>
</evidence>
<name>A0ABZ2YPL8_9BACT</name>
<dbReference type="NCBIfam" id="NF001133">
    <property type="entry name" value="PRK00142.1-1"/>
    <property type="match status" value="1"/>
</dbReference>
<evidence type="ECO:0000313" key="7">
    <source>
        <dbReference type="Proteomes" id="UP001485459"/>
    </source>
</evidence>
<dbReference type="Pfam" id="PF00581">
    <property type="entry name" value="Rhodanese"/>
    <property type="match status" value="1"/>
</dbReference>
<evidence type="ECO:0000256" key="3">
    <source>
        <dbReference type="ARBA" id="ARBA00045625"/>
    </source>
</evidence>
<keyword evidence="2 4" id="KW-0560">Oxidoreductase</keyword>
<protein>
    <recommendedName>
        <fullName evidence="4">tRNA uridine(34) hydroxylase</fullName>
        <ecNumber evidence="4">1.14.-.-</ecNumber>
    </recommendedName>
    <alternativeName>
        <fullName evidence="4">tRNA hydroxylation protein O</fullName>
    </alternativeName>
</protein>
<dbReference type="SMART" id="SM00450">
    <property type="entry name" value="RHOD"/>
    <property type="match status" value="1"/>
</dbReference>
<evidence type="ECO:0000313" key="6">
    <source>
        <dbReference type="EMBL" id="WZN41438.1"/>
    </source>
</evidence>
<dbReference type="RefSeq" id="WP_341836287.1">
    <property type="nucleotide sequence ID" value="NZ_CP149822.1"/>
</dbReference>
<feature type="domain" description="Rhodanese" evidence="5">
    <location>
        <begin position="144"/>
        <end position="238"/>
    </location>
</feature>
<dbReference type="EMBL" id="CP149822">
    <property type="protein sequence ID" value="WZN41438.1"/>
    <property type="molecule type" value="Genomic_DNA"/>
</dbReference>
<dbReference type="EC" id="1.14.-.-" evidence="4"/>
<dbReference type="SUPFAM" id="SSF52821">
    <property type="entry name" value="Rhodanese/Cell cycle control phosphatase"/>
    <property type="match status" value="1"/>
</dbReference>
<dbReference type="Pfam" id="PF17773">
    <property type="entry name" value="UPF0176_N"/>
    <property type="match status" value="1"/>
</dbReference>
<dbReference type="Pfam" id="PF12368">
    <property type="entry name" value="Rhodanese_C"/>
    <property type="match status" value="1"/>
</dbReference>
<accession>A0ABZ2YPL8</accession>
<gene>
    <name evidence="4" type="primary">trhO</name>
    <name evidence="6" type="ORF">WJU16_00100</name>
</gene>
<dbReference type="PANTHER" id="PTHR43846:SF1">
    <property type="entry name" value="TRNA URIDINE(34) HYDROXYLASE"/>
    <property type="match status" value="1"/>
</dbReference>
<sequence length="346" mass="39853">MVLHNRVSATELKQRLAAETFRRVTVSFYQYAKISDPQIFRDDLYLALHQLGVFGRIYVAHEGINAQISIPEHNYEAFRDHLYTIPFLNGIRLNIAVEDDGKSFWVLKIKVREKIVADGIDDPTFDMDNRGKYLDARAFNELTEDPDTVIIDMRNHYEFEVGHFDKALEVPSDTFREQLPMAVEMMKDNKDKNIIMYCTGGIRCEKASAYMLHHGFNNVYHLEGGIIEYSNKAREQGLPNKFRGKNFVFDDRLGERITEEIISQCHQCGEPCDDHINCANEGCHLLFIQCEKCAAKYNKCCSEACAEVIALPEEQQAEMRKGIDKGLMLFNKRKRRRLPKPGDSAL</sequence>
<organism evidence="6 7">
    <name type="scientific">Chitinophaga pollutisoli</name>
    <dbReference type="NCBI Taxonomy" id="3133966"/>
    <lineage>
        <taxon>Bacteria</taxon>
        <taxon>Pseudomonadati</taxon>
        <taxon>Bacteroidota</taxon>
        <taxon>Chitinophagia</taxon>
        <taxon>Chitinophagales</taxon>
        <taxon>Chitinophagaceae</taxon>
        <taxon>Chitinophaga</taxon>
    </lineage>
</organism>
<keyword evidence="1 4" id="KW-0819">tRNA processing</keyword>
<dbReference type="InterPro" id="IPR001763">
    <property type="entry name" value="Rhodanese-like_dom"/>
</dbReference>
<dbReference type="Gene3D" id="3.40.250.10">
    <property type="entry name" value="Rhodanese-like domain"/>
    <property type="match status" value="1"/>
</dbReference>
<keyword evidence="7" id="KW-1185">Reference proteome</keyword>
<dbReference type="CDD" id="cd01518">
    <property type="entry name" value="RHOD_YceA"/>
    <property type="match status" value="1"/>
</dbReference>
<evidence type="ECO:0000256" key="4">
    <source>
        <dbReference type="HAMAP-Rule" id="MF_00469"/>
    </source>
</evidence>
<dbReference type="PANTHER" id="PTHR43846">
    <property type="entry name" value="UPF0176 PROTEIN YCEA"/>
    <property type="match status" value="1"/>
</dbReference>
<dbReference type="Proteomes" id="UP001485459">
    <property type="component" value="Chromosome"/>
</dbReference>
<comment type="function">
    <text evidence="3">Catalyzes oxygen-dependent 5-hydroxyuridine (ho5U) modification at position 34 in tRNAs, the first step in 5-carboxymethoxyuridine (cmo5U) biosynthesis. May be part of an alternate pathway, which is able to bypass cmo5U biogenesis in a subset of tRNAs under aerobic conditions.</text>
</comment>